<proteinExistence type="predicted"/>
<feature type="compositionally biased region" description="Basic residues" evidence="1">
    <location>
        <begin position="10"/>
        <end position="23"/>
    </location>
</feature>
<reference evidence="2" key="1">
    <citation type="submission" date="2020-02" db="EMBL/GenBank/DDBJ databases">
        <authorList>
            <person name="Meier V. D."/>
        </authorList>
    </citation>
    <scope>NUCLEOTIDE SEQUENCE</scope>
    <source>
        <strain evidence="2">AVDCRST_MAG33</strain>
    </source>
</reference>
<organism evidence="2">
    <name type="scientific">uncultured Thermomicrobiales bacterium</name>
    <dbReference type="NCBI Taxonomy" id="1645740"/>
    <lineage>
        <taxon>Bacteria</taxon>
        <taxon>Pseudomonadati</taxon>
        <taxon>Thermomicrobiota</taxon>
        <taxon>Thermomicrobia</taxon>
        <taxon>Thermomicrobiales</taxon>
        <taxon>environmental samples</taxon>
    </lineage>
</organism>
<feature type="non-terminal residue" evidence="2">
    <location>
        <position position="1"/>
    </location>
</feature>
<evidence type="ECO:0000313" key="2">
    <source>
        <dbReference type="EMBL" id="CAA9557601.1"/>
    </source>
</evidence>
<sequence length="54" mass="6342">ERHTPVLTHRAQRPHHRGRRPGRHGAAGTPRRRVHPLRPDPPSPAVPQPRRRYR</sequence>
<feature type="non-terminal residue" evidence="2">
    <location>
        <position position="54"/>
    </location>
</feature>
<feature type="region of interest" description="Disordered" evidence="1">
    <location>
        <begin position="1"/>
        <end position="54"/>
    </location>
</feature>
<gene>
    <name evidence="2" type="ORF">AVDCRST_MAG33-1400</name>
</gene>
<accession>A0A6J4UR87</accession>
<dbReference type="EMBL" id="CADCWK010000141">
    <property type="protein sequence ID" value="CAA9557601.1"/>
    <property type="molecule type" value="Genomic_DNA"/>
</dbReference>
<name>A0A6J4UR87_9BACT</name>
<dbReference type="AlphaFoldDB" id="A0A6J4UR87"/>
<protein>
    <submittedName>
        <fullName evidence="2">Uncharacterized protein</fullName>
    </submittedName>
</protein>
<evidence type="ECO:0000256" key="1">
    <source>
        <dbReference type="SAM" id="MobiDB-lite"/>
    </source>
</evidence>